<dbReference type="EMBL" id="CM055102">
    <property type="protein sequence ID" value="KAJ7539379.1"/>
    <property type="molecule type" value="Genomic_DNA"/>
</dbReference>
<dbReference type="Proteomes" id="UP001162992">
    <property type="component" value="Chromosome 11"/>
</dbReference>
<gene>
    <name evidence="1" type="ORF">O6H91_11G090000</name>
</gene>
<accession>A0ACC2CBX3</accession>
<name>A0ACC2CBX3_DIPCM</name>
<protein>
    <submittedName>
        <fullName evidence="1">Uncharacterized protein</fullName>
    </submittedName>
</protein>
<proteinExistence type="predicted"/>
<sequence length="178" mass="20685">MTKTVEASRSDWEHKLYAALWAFRTAYKNSTNQTPFQLVYGQDVVMPIEFLIPSLRIATTERLNDNKSLQLRHEALHKLCETRLMAVHVLAAEKARRKAWDRRLHKKDLKAGDLALMYKTKLIKGKLKFIGEGPYKVKKILNYGAVILEHLDGKRFDTLVNGNRLRKFWQPALLVQQV</sequence>
<evidence type="ECO:0000313" key="1">
    <source>
        <dbReference type="EMBL" id="KAJ7539379.1"/>
    </source>
</evidence>
<keyword evidence="2" id="KW-1185">Reference proteome</keyword>
<reference evidence="2" key="1">
    <citation type="journal article" date="2024" name="Proc. Natl. Acad. Sci. U.S.A.">
        <title>Extraordinary preservation of gene collinearity over three hundred million years revealed in homosporous lycophytes.</title>
        <authorList>
            <person name="Li C."/>
            <person name="Wickell D."/>
            <person name="Kuo L.Y."/>
            <person name="Chen X."/>
            <person name="Nie B."/>
            <person name="Liao X."/>
            <person name="Peng D."/>
            <person name="Ji J."/>
            <person name="Jenkins J."/>
            <person name="Williams M."/>
            <person name="Shu S."/>
            <person name="Plott C."/>
            <person name="Barry K."/>
            <person name="Rajasekar S."/>
            <person name="Grimwood J."/>
            <person name="Han X."/>
            <person name="Sun S."/>
            <person name="Hou Z."/>
            <person name="He W."/>
            <person name="Dai G."/>
            <person name="Sun C."/>
            <person name="Schmutz J."/>
            <person name="Leebens-Mack J.H."/>
            <person name="Li F.W."/>
            <person name="Wang L."/>
        </authorList>
    </citation>
    <scope>NUCLEOTIDE SEQUENCE [LARGE SCALE GENOMIC DNA]</scope>
    <source>
        <strain evidence="2">cv. PW_Plant_1</strain>
    </source>
</reference>
<comment type="caution">
    <text evidence="1">The sequence shown here is derived from an EMBL/GenBank/DDBJ whole genome shotgun (WGS) entry which is preliminary data.</text>
</comment>
<evidence type="ECO:0000313" key="2">
    <source>
        <dbReference type="Proteomes" id="UP001162992"/>
    </source>
</evidence>
<organism evidence="1 2">
    <name type="scientific">Diphasiastrum complanatum</name>
    <name type="common">Issler's clubmoss</name>
    <name type="synonym">Lycopodium complanatum</name>
    <dbReference type="NCBI Taxonomy" id="34168"/>
    <lineage>
        <taxon>Eukaryota</taxon>
        <taxon>Viridiplantae</taxon>
        <taxon>Streptophyta</taxon>
        <taxon>Embryophyta</taxon>
        <taxon>Tracheophyta</taxon>
        <taxon>Lycopodiopsida</taxon>
        <taxon>Lycopodiales</taxon>
        <taxon>Lycopodiaceae</taxon>
        <taxon>Lycopodioideae</taxon>
        <taxon>Diphasiastrum</taxon>
    </lineage>
</organism>